<protein>
    <submittedName>
        <fullName evidence="1">Uncharacterized protein</fullName>
    </submittedName>
</protein>
<name>A0A8S9H6S8_BRACR</name>
<comment type="caution">
    <text evidence="1">The sequence shown here is derived from an EMBL/GenBank/DDBJ whole genome shotgun (WGS) entry which is preliminary data.</text>
</comment>
<organism evidence="1 2">
    <name type="scientific">Brassica cretica</name>
    <name type="common">Mustard</name>
    <dbReference type="NCBI Taxonomy" id="69181"/>
    <lineage>
        <taxon>Eukaryota</taxon>
        <taxon>Viridiplantae</taxon>
        <taxon>Streptophyta</taxon>
        <taxon>Embryophyta</taxon>
        <taxon>Tracheophyta</taxon>
        <taxon>Spermatophyta</taxon>
        <taxon>Magnoliopsida</taxon>
        <taxon>eudicotyledons</taxon>
        <taxon>Gunneridae</taxon>
        <taxon>Pentapetalae</taxon>
        <taxon>rosids</taxon>
        <taxon>malvids</taxon>
        <taxon>Brassicales</taxon>
        <taxon>Brassicaceae</taxon>
        <taxon>Brassiceae</taxon>
        <taxon>Brassica</taxon>
    </lineage>
</organism>
<sequence>MHNKMTKNLLINHKFDQIDDAERPQHVAVRGRSLVVSSRVTWLCRSEDVAPGSSPRERTGCVALKTSLPGRLLASDLAVSL</sequence>
<gene>
    <name evidence="1" type="ORF">F2Q68_00014070</name>
</gene>
<reference evidence="1" key="1">
    <citation type="submission" date="2019-12" db="EMBL/GenBank/DDBJ databases">
        <title>Genome sequencing and annotation of Brassica cretica.</title>
        <authorList>
            <person name="Studholme D.J."/>
            <person name="Sarris P.F."/>
        </authorList>
    </citation>
    <scope>NUCLEOTIDE SEQUENCE</scope>
    <source>
        <strain evidence="1">PFS-001/15</strain>
        <tissue evidence="1">Leaf</tissue>
    </source>
</reference>
<dbReference type="AlphaFoldDB" id="A0A8S9H6S8"/>
<evidence type="ECO:0000313" key="1">
    <source>
        <dbReference type="EMBL" id="KAF2554671.1"/>
    </source>
</evidence>
<accession>A0A8S9H6S8</accession>
<dbReference type="EMBL" id="QGKW02001940">
    <property type="protein sequence ID" value="KAF2554671.1"/>
    <property type="molecule type" value="Genomic_DNA"/>
</dbReference>
<evidence type="ECO:0000313" key="2">
    <source>
        <dbReference type="Proteomes" id="UP000712281"/>
    </source>
</evidence>
<proteinExistence type="predicted"/>
<dbReference type="Proteomes" id="UP000712281">
    <property type="component" value="Unassembled WGS sequence"/>
</dbReference>